<dbReference type="RefSeq" id="WP_010105573.1">
    <property type="nucleotide sequence ID" value="NZ_QZCV01000002.1"/>
</dbReference>
<gene>
    <name evidence="1" type="ORF">D5039_19470</name>
</gene>
<accession>A0ABT3KY32</accession>
<evidence type="ECO:0000313" key="2">
    <source>
        <dbReference type="Proteomes" id="UP001208935"/>
    </source>
</evidence>
<dbReference type="EMBL" id="QZCW01000004">
    <property type="protein sequence ID" value="MCW5323238.1"/>
    <property type="molecule type" value="Genomic_DNA"/>
</dbReference>
<reference evidence="2" key="1">
    <citation type="submission" date="2023-07" db="EMBL/GenBank/DDBJ databases">
        <title>Verminephrobacter genomes.</title>
        <authorList>
            <person name="Lund M.B."/>
        </authorList>
    </citation>
    <scope>NUCLEOTIDE SEQUENCE [LARGE SCALE GENOMIC DNA]</scope>
    <source>
        <strain evidence="2">AtM5-05</strain>
    </source>
</reference>
<proteinExistence type="predicted"/>
<dbReference type="GeneID" id="77320687"/>
<name>A0ABT3KY32_9BURK</name>
<sequence>MTPSRVLKFAIALCVVFFAAEKLRVHWADQRLLERAAPLQVLADSPVQTATSDAPFALGDYQVRPLAAFALRARVLSSENYYLGKEADLSHIDLALGWKRMADPAVYGQLSMSQSGRWFHYSWEDEPPIPLQEINESSANMHMIAATPAVERVLQKARKGAYISLTGKLVEVTDPSGWRWTSSLSRTDSGGGACELMYVEFAQVEN</sequence>
<evidence type="ECO:0000313" key="1">
    <source>
        <dbReference type="EMBL" id="MCW5323238.1"/>
    </source>
</evidence>
<dbReference type="Proteomes" id="UP001208935">
    <property type="component" value="Unassembled WGS sequence"/>
</dbReference>
<keyword evidence="2" id="KW-1185">Reference proteome</keyword>
<organism evidence="1 2">
    <name type="scientific">Verminephrobacter aporrectodeae subsp. tuberculatae</name>
    <dbReference type="NCBI Taxonomy" id="1110392"/>
    <lineage>
        <taxon>Bacteria</taxon>
        <taxon>Pseudomonadati</taxon>
        <taxon>Pseudomonadota</taxon>
        <taxon>Betaproteobacteria</taxon>
        <taxon>Burkholderiales</taxon>
        <taxon>Comamonadaceae</taxon>
        <taxon>Verminephrobacter</taxon>
    </lineage>
</organism>
<protein>
    <submittedName>
        <fullName evidence="1">Uncharacterized protein</fullName>
    </submittedName>
</protein>
<comment type="caution">
    <text evidence="1">The sequence shown here is derived from an EMBL/GenBank/DDBJ whole genome shotgun (WGS) entry which is preliminary data.</text>
</comment>